<feature type="region of interest" description="Disordered" evidence="1">
    <location>
        <begin position="135"/>
        <end position="182"/>
    </location>
</feature>
<evidence type="ECO:0008006" key="6">
    <source>
        <dbReference type="Google" id="ProtNLM"/>
    </source>
</evidence>
<dbReference type="InterPro" id="IPR015940">
    <property type="entry name" value="UBA"/>
</dbReference>
<dbReference type="PROSITE" id="PS50030">
    <property type="entry name" value="UBA"/>
    <property type="match status" value="1"/>
</dbReference>
<feature type="compositionally biased region" description="Polar residues" evidence="1">
    <location>
        <begin position="879"/>
        <end position="888"/>
    </location>
</feature>
<dbReference type="InterPro" id="IPR001394">
    <property type="entry name" value="Peptidase_C19_UCH"/>
</dbReference>
<evidence type="ECO:0000259" key="3">
    <source>
        <dbReference type="PROSITE" id="PS50235"/>
    </source>
</evidence>
<dbReference type="GO" id="GO:0004843">
    <property type="term" value="F:cysteine-type deubiquitinase activity"/>
    <property type="evidence" value="ECO:0007669"/>
    <property type="project" value="InterPro"/>
</dbReference>
<dbReference type="Gene3D" id="1.10.8.10">
    <property type="entry name" value="DNA helicase RuvA subunit, C-terminal domain"/>
    <property type="match status" value="1"/>
</dbReference>
<feature type="region of interest" description="Disordered" evidence="1">
    <location>
        <begin position="256"/>
        <end position="304"/>
    </location>
</feature>
<dbReference type="SUPFAM" id="SSF46934">
    <property type="entry name" value="UBA-like"/>
    <property type="match status" value="1"/>
</dbReference>
<dbReference type="EMBL" id="MCGE01000012">
    <property type="protein sequence ID" value="ORZ15588.1"/>
    <property type="molecule type" value="Genomic_DNA"/>
</dbReference>
<reference evidence="4 5" key="1">
    <citation type="submission" date="2016-07" db="EMBL/GenBank/DDBJ databases">
        <title>Pervasive Adenine N6-methylation of Active Genes in Fungi.</title>
        <authorList>
            <consortium name="DOE Joint Genome Institute"/>
            <person name="Mondo S.J."/>
            <person name="Dannebaum R.O."/>
            <person name="Kuo R.C."/>
            <person name="Labutti K."/>
            <person name="Haridas S."/>
            <person name="Kuo A."/>
            <person name="Salamov A."/>
            <person name="Ahrendt S.R."/>
            <person name="Lipzen A."/>
            <person name="Sullivan W."/>
            <person name="Andreopoulos W.B."/>
            <person name="Clum A."/>
            <person name="Lindquist E."/>
            <person name="Daum C."/>
            <person name="Ramamoorthy G.K."/>
            <person name="Gryganskyi A."/>
            <person name="Culley D."/>
            <person name="Magnuson J.K."/>
            <person name="James T.Y."/>
            <person name="O'Malley M.A."/>
            <person name="Stajich J.E."/>
            <person name="Spatafora J.W."/>
            <person name="Visel A."/>
            <person name="Grigoriev I.V."/>
        </authorList>
    </citation>
    <scope>NUCLEOTIDE SEQUENCE [LARGE SCALE GENOMIC DNA]</scope>
    <source>
        <strain evidence="4 5">NRRL 1336</strain>
    </source>
</reference>
<comment type="caution">
    <text evidence="4">The sequence shown here is derived from an EMBL/GenBank/DDBJ whole genome shotgun (WGS) entry which is preliminary data.</text>
</comment>
<evidence type="ECO:0000256" key="1">
    <source>
        <dbReference type="SAM" id="MobiDB-lite"/>
    </source>
</evidence>
<dbReference type="GO" id="GO:0005634">
    <property type="term" value="C:nucleus"/>
    <property type="evidence" value="ECO:0007669"/>
    <property type="project" value="TreeGrafter"/>
</dbReference>
<evidence type="ECO:0000259" key="2">
    <source>
        <dbReference type="PROSITE" id="PS50030"/>
    </source>
</evidence>
<dbReference type="GO" id="GO:0005829">
    <property type="term" value="C:cytosol"/>
    <property type="evidence" value="ECO:0007669"/>
    <property type="project" value="TreeGrafter"/>
</dbReference>
<evidence type="ECO:0000313" key="5">
    <source>
        <dbReference type="Proteomes" id="UP000193560"/>
    </source>
</evidence>
<sequence>MDSETDINDAIAQLEMLGIERKKAIKALSRYNYNVERAADYVFSGNAESDDGDAGFPANSTVDQISPNSNALDWPWAEPSSFDTITADQPQSQPQPQQQQLAASQQPSSVTGSTSEEQLPIYMVKDYEKISKQRTDTTDVTHDPSSWSVVPFTANDDTFPPVTATEPNTKSERPFTQPSLTWWSDPEDPSARAAIANIPAGLRPPSYNFAYSPIIIQALFHVPLFRQAVLSYRPTPHAWGAPHNYWKGFGEPVPGYKLKPSQQSRSAISASSSAPQPSSVPTNQTQDQPSSSSHNETSHTMPNLMDLTINDSDKLEEHILTNDSSSHLAQQTQQVDQEQEPLELITITQETTHAPLPKVDELVPMPKENVALAELQKLFAFLGNTRRLYGSVAHFMRATNARTVTSSTDWQVDDKSIEDFLDSVIGGMVAAENSSNIDQDGNWKEDRSSSLKNMFFLQAEVENGSDLDIEEIYYLNLGINTAMHSFHDCLDPLVYESYPNEAMFGDINDDDDDNDLGSSTSDDFNGTIPYKLTTFLQVPPLLLITLEDRQDYQQQRMKKDGSFKVEKTIYLDRYLSENKSLVLEKYRMADQWKQDIRRTKLEITALRGDGSSASLPDGLYMNNNNNTNDANCDSSLDKCQILETTAKYLGSQLDAMEATDANLTYINSMRTLQQTLYQVRDDIDNKKKELEQLIVDRQHSLQNLFNDSGLHERPYDLRAVLHTDGLNGTGHYWGYIWVEPSEVNLLEDIPAQGGGWHRFCDARVEKVTEEDVWRESTDPFALLYTDRNIPTVYKQQIDDITPPDLMQFVQNDNTDFENEIYNKSNDMITSENSSISGNSEEFQQPTSRLSMGTDHDSIGYNENRPADYSHDYDDDQYPNYKSTGVRQTDSYRKMPDDANNFSGTSMDELESEQRRHSGTEMPATDTQADDSKWVEVAVESIDGIRNCSGDDYRLMKRFDTFLAHAGDEKTLTRYYQLIESNLLATSSDVNTSNINKIKDQEQVSVHRDKVGEDDQKSGFNLKDPSIGDVQNHISVGELSNTLDTLTLKDIRQAIQKDKTLFLLFELYEQYLSMGQTATMVLVLFSDNNFPGALEQILKSNQQHGTWRTQLMLNDTLLWKYRGLGGLGFDDIVLKYGKACIKQLNIEAYNKACNMAYRTRGLQDGIRIANQAQAVMSKATDPKDQFLSDVGGRWLNFAELQSGSLTDDQVELLNTLVMIYLDGPTATTSTSTTTTSTATTTTTHLEGGLMDASRLLCEQTDAMDAMDEPVWVAFKKSVLDAESKLAELV</sequence>
<feature type="compositionally biased region" description="Low complexity" evidence="1">
    <location>
        <begin position="830"/>
        <end position="841"/>
    </location>
</feature>
<dbReference type="OrthoDB" id="443682at2759"/>
<feature type="compositionally biased region" description="Polar residues" evidence="1">
    <location>
        <begin position="280"/>
        <end position="301"/>
    </location>
</feature>
<feature type="region of interest" description="Disordered" evidence="1">
    <location>
        <begin position="49"/>
        <end position="118"/>
    </location>
</feature>
<gene>
    <name evidence="4" type="ORF">BCR42DRAFT_491638</name>
</gene>
<dbReference type="STRING" id="90262.A0A1X2IFC6"/>
<dbReference type="PANTHER" id="PTHR39597">
    <property type="entry name" value="UBA DOMAIN-CONTAINING PROTEIN RUP1"/>
    <property type="match status" value="1"/>
</dbReference>
<dbReference type="InterPro" id="IPR055335">
    <property type="entry name" value="Ucp6/RUP1"/>
</dbReference>
<keyword evidence="5" id="KW-1185">Reference proteome</keyword>
<dbReference type="Pfam" id="PF00443">
    <property type="entry name" value="UCH"/>
    <property type="match status" value="1"/>
</dbReference>
<dbReference type="GO" id="GO:0016579">
    <property type="term" value="P:protein deubiquitination"/>
    <property type="evidence" value="ECO:0007669"/>
    <property type="project" value="InterPro"/>
</dbReference>
<dbReference type="SMART" id="SM00165">
    <property type="entry name" value="UBA"/>
    <property type="match status" value="1"/>
</dbReference>
<organism evidence="4 5">
    <name type="scientific">Absidia repens</name>
    <dbReference type="NCBI Taxonomy" id="90262"/>
    <lineage>
        <taxon>Eukaryota</taxon>
        <taxon>Fungi</taxon>
        <taxon>Fungi incertae sedis</taxon>
        <taxon>Mucoromycota</taxon>
        <taxon>Mucoromycotina</taxon>
        <taxon>Mucoromycetes</taxon>
        <taxon>Mucorales</taxon>
        <taxon>Cunninghamellaceae</taxon>
        <taxon>Absidia</taxon>
    </lineage>
</organism>
<feature type="domain" description="USP" evidence="3">
    <location>
        <begin position="200"/>
        <end position="787"/>
    </location>
</feature>
<dbReference type="SUPFAM" id="SSF54001">
    <property type="entry name" value="Cysteine proteinases"/>
    <property type="match status" value="1"/>
</dbReference>
<dbReference type="Gene3D" id="3.90.70.10">
    <property type="entry name" value="Cysteine proteinases"/>
    <property type="match status" value="1"/>
</dbReference>
<feature type="region of interest" description="Disordered" evidence="1">
    <location>
        <begin position="829"/>
        <end position="929"/>
    </location>
</feature>
<protein>
    <recommendedName>
        <fullName evidence="6">UBA domain-containing protein</fullName>
    </recommendedName>
</protein>
<proteinExistence type="predicted"/>
<dbReference type="Proteomes" id="UP000193560">
    <property type="component" value="Unassembled WGS sequence"/>
</dbReference>
<feature type="domain" description="UBA" evidence="2">
    <location>
        <begin position="1"/>
        <end position="45"/>
    </location>
</feature>
<name>A0A1X2IFC6_9FUNG</name>
<feature type="compositionally biased region" description="Polar residues" evidence="1">
    <location>
        <begin position="58"/>
        <end position="71"/>
    </location>
</feature>
<evidence type="ECO:0000313" key="4">
    <source>
        <dbReference type="EMBL" id="ORZ15588.1"/>
    </source>
</evidence>
<feature type="compositionally biased region" description="Low complexity" evidence="1">
    <location>
        <begin position="260"/>
        <end position="279"/>
    </location>
</feature>
<dbReference type="InterPro" id="IPR028889">
    <property type="entry name" value="USP"/>
</dbReference>
<accession>A0A1X2IFC6</accession>
<feature type="compositionally biased region" description="Low complexity" evidence="1">
    <location>
        <begin position="89"/>
        <end position="109"/>
    </location>
</feature>
<dbReference type="InterPro" id="IPR038765">
    <property type="entry name" value="Papain-like_cys_pep_sf"/>
</dbReference>
<dbReference type="PROSITE" id="PS50235">
    <property type="entry name" value="USP_3"/>
    <property type="match status" value="1"/>
</dbReference>
<dbReference type="PANTHER" id="PTHR39597:SF1">
    <property type="entry name" value="UBA DOMAIN-CONTAINING PROTEIN RUP1"/>
    <property type="match status" value="1"/>
</dbReference>
<dbReference type="InterPro" id="IPR009060">
    <property type="entry name" value="UBA-like_sf"/>
</dbReference>